<keyword evidence="1" id="KW-0472">Membrane</keyword>
<dbReference type="RefSeq" id="WP_260559528.1">
    <property type="nucleotide sequence ID" value="NZ_BAABEC010000177.1"/>
</dbReference>
<accession>A0ABY5YEK8</accession>
<evidence type="ECO:0000313" key="3">
    <source>
        <dbReference type="Proteomes" id="UP001060261"/>
    </source>
</evidence>
<dbReference type="Proteomes" id="UP001060261">
    <property type="component" value="Chromosome"/>
</dbReference>
<reference evidence="2" key="1">
    <citation type="submission" date="2022-09" db="EMBL/GenBank/DDBJ databases">
        <title>genome sequence of Deinococcus rubellus.</title>
        <authorList>
            <person name="Srinivasan S."/>
        </authorList>
    </citation>
    <scope>NUCLEOTIDE SEQUENCE</scope>
    <source>
        <strain evidence="2">Ant6</strain>
    </source>
</reference>
<keyword evidence="1" id="KW-1133">Transmembrane helix</keyword>
<organism evidence="2 3">
    <name type="scientific">Deinococcus rubellus</name>
    <dbReference type="NCBI Taxonomy" id="1889240"/>
    <lineage>
        <taxon>Bacteria</taxon>
        <taxon>Thermotogati</taxon>
        <taxon>Deinococcota</taxon>
        <taxon>Deinococci</taxon>
        <taxon>Deinococcales</taxon>
        <taxon>Deinococcaceae</taxon>
        <taxon>Deinococcus</taxon>
    </lineage>
</organism>
<feature type="transmembrane region" description="Helical" evidence="1">
    <location>
        <begin position="97"/>
        <end position="115"/>
    </location>
</feature>
<name>A0ABY5YEK8_9DEIO</name>
<keyword evidence="3" id="KW-1185">Reference proteome</keyword>
<gene>
    <name evidence="2" type="ORF">N0D28_10810</name>
</gene>
<evidence type="ECO:0000313" key="2">
    <source>
        <dbReference type="EMBL" id="UWX63238.1"/>
    </source>
</evidence>
<sequence length="119" mass="13374">MLGTAICLQIRADDYATSPLDKAQGTSKNTIADEFFSWQRFVRISVYSVQPLSLWVNYKKFLLSTPPEPALQGTLVWRRPKITAAEALAAQQLNNHLLALVTALNALLLLLFRLWHAAH</sequence>
<dbReference type="EMBL" id="CP104213">
    <property type="protein sequence ID" value="UWX63238.1"/>
    <property type="molecule type" value="Genomic_DNA"/>
</dbReference>
<proteinExistence type="predicted"/>
<protein>
    <submittedName>
        <fullName evidence="2">Uncharacterized protein</fullName>
    </submittedName>
</protein>
<keyword evidence="1" id="KW-0812">Transmembrane</keyword>
<evidence type="ECO:0000256" key="1">
    <source>
        <dbReference type="SAM" id="Phobius"/>
    </source>
</evidence>